<dbReference type="Gene3D" id="3.40.50.300">
    <property type="entry name" value="P-loop containing nucleotide triphosphate hydrolases"/>
    <property type="match status" value="1"/>
</dbReference>
<proteinExistence type="inferred from homology"/>
<comment type="caution">
    <text evidence="6">The sequence shown here is derived from an EMBL/GenBank/DDBJ whole genome shotgun (WGS) entry which is preliminary data.</text>
</comment>
<dbReference type="SUPFAM" id="SSF52540">
    <property type="entry name" value="P-loop containing nucleoside triphosphate hydrolases"/>
    <property type="match status" value="1"/>
</dbReference>
<evidence type="ECO:0000256" key="4">
    <source>
        <dbReference type="ARBA" id="ARBA00022840"/>
    </source>
</evidence>
<dbReference type="InterPro" id="IPR003439">
    <property type="entry name" value="ABC_transporter-like_ATP-bd"/>
</dbReference>
<dbReference type="GO" id="GO:0016887">
    <property type="term" value="F:ATP hydrolysis activity"/>
    <property type="evidence" value="ECO:0007669"/>
    <property type="project" value="InterPro"/>
</dbReference>
<evidence type="ECO:0000259" key="5">
    <source>
        <dbReference type="PROSITE" id="PS50893"/>
    </source>
</evidence>
<keyword evidence="4 6" id="KW-0067">ATP-binding</keyword>
<keyword evidence="2" id="KW-0813">Transport</keyword>
<dbReference type="EMBL" id="VGLS01000676">
    <property type="protein sequence ID" value="MBM3225756.1"/>
    <property type="molecule type" value="Genomic_DNA"/>
</dbReference>
<dbReference type="GO" id="GO:0005524">
    <property type="term" value="F:ATP binding"/>
    <property type="evidence" value="ECO:0007669"/>
    <property type="project" value="UniProtKB-KW"/>
</dbReference>
<evidence type="ECO:0000256" key="2">
    <source>
        <dbReference type="ARBA" id="ARBA00022448"/>
    </source>
</evidence>
<dbReference type="InterPro" id="IPR003593">
    <property type="entry name" value="AAA+_ATPase"/>
</dbReference>
<feature type="domain" description="ABC transporter" evidence="5">
    <location>
        <begin position="11"/>
        <end position="240"/>
    </location>
</feature>
<name>A0A937W2N8_UNCTE</name>
<dbReference type="PANTHER" id="PTHR43335:SF4">
    <property type="entry name" value="ABC TRANSPORTER, ATP-BINDING PROTEIN"/>
    <property type="match status" value="1"/>
</dbReference>
<gene>
    <name evidence="6" type="ORF">FJZ47_18425</name>
</gene>
<dbReference type="SMART" id="SM00382">
    <property type="entry name" value="AAA"/>
    <property type="match status" value="1"/>
</dbReference>
<sequence>MRDTTAMSPVIVVDQLSKRYGTRLAVDRVSFEVAAGEVMGLLGPNGSGKTTILRMLTGYLRPSSGMAQVAGFDVVEAGLEARRHIGYVPEDVPLYTPMRVEEFLAFMGRLKGLSRGTLYDSIATVCTRLELTPVQRTAIGKLSRGYRQRVAIAQALLNDPPLLILDEPTNGLDPQQIIEIRELIRTLARTQTVLVTSHILSEMEKVAHRVAIIHQGRLLGVHSLGASEGAPHLRLTVRGQPPGHVRACMLAVAGVTQVMPQETHGDVTTYLVQVQHPQVAESLVAALVAQRLGILEVRAAQLDLEALFLHLTRPEVL</sequence>
<protein>
    <submittedName>
        <fullName evidence="6">ABC transporter ATP-binding protein</fullName>
    </submittedName>
</protein>
<evidence type="ECO:0000256" key="1">
    <source>
        <dbReference type="ARBA" id="ARBA00005417"/>
    </source>
</evidence>
<organism evidence="6 7">
    <name type="scientific">Tectimicrobiota bacterium</name>
    <dbReference type="NCBI Taxonomy" id="2528274"/>
    <lineage>
        <taxon>Bacteria</taxon>
        <taxon>Pseudomonadati</taxon>
        <taxon>Nitrospinota/Tectimicrobiota group</taxon>
        <taxon>Candidatus Tectimicrobiota</taxon>
    </lineage>
</organism>
<evidence type="ECO:0000313" key="6">
    <source>
        <dbReference type="EMBL" id="MBM3225756.1"/>
    </source>
</evidence>
<dbReference type="CDD" id="cd03230">
    <property type="entry name" value="ABC_DR_subfamily_A"/>
    <property type="match status" value="1"/>
</dbReference>
<dbReference type="AlphaFoldDB" id="A0A937W2N8"/>
<keyword evidence="3" id="KW-0547">Nucleotide-binding</keyword>
<reference evidence="6" key="1">
    <citation type="submission" date="2019-03" db="EMBL/GenBank/DDBJ databases">
        <title>Lake Tanganyika Metagenome-Assembled Genomes (MAGs).</title>
        <authorList>
            <person name="Tran P."/>
        </authorList>
    </citation>
    <scope>NUCLEOTIDE SEQUENCE</scope>
    <source>
        <strain evidence="6">K_DeepCast_65m_m2_066</strain>
    </source>
</reference>
<dbReference type="Pfam" id="PF00005">
    <property type="entry name" value="ABC_tran"/>
    <property type="match status" value="1"/>
</dbReference>
<accession>A0A937W2N8</accession>
<dbReference type="PANTHER" id="PTHR43335">
    <property type="entry name" value="ABC TRANSPORTER, ATP-BINDING PROTEIN"/>
    <property type="match status" value="1"/>
</dbReference>
<comment type="similarity">
    <text evidence="1">Belongs to the ABC transporter superfamily.</text>
</comment>
<dbReference type="PROSITE" id="PS50893">
    <property type="entry name" value="ABC_TRANSPORTER_2"/>
    <property type="match status" value="1"/>
</dbReference>
<dbReference type="Proteomes" id="UP000712673">
    <property type="component" value="Unassembled WGS sequence"/>
</dbReference>
<evidence type="ECO:0000313" key="7">
    <source>
        <dbReference type="Proteomes" id="UP000712673"/>
    </source>
</evidence>
<evidence type="ECO:0000256" key="3">
    <source>
        <dbReference type="ARBA" id="ARBA00022741"/>
    </source>
</evidence>
<dbReference type="InterPro" id="IPR027417">
    <property type="entry name" value="P-loop_NTPase"/>
</dbReference>